<accession>B0TV47</accession>
<dbReference type="HOGENOM" id="CLU_1080279_0_0_6"/>
<dbReference type="STRING" id="458817.Shal_3774"/>
<dbReference type="KEGG" id="shl:Shal_3774"/>
<gene>
    <name evidence="1" type="ordered locus">Shal_3774</name>
</gene>
<dbReference type="RefSeq" id="WP_012278832.1">
    <property type="nucleotide sequence ID" value="NC_010334.1"/>
</dbReference>
<name>B0TV47_SHEHH</name>
<reference evidence="1" key="1">
    <citation type="submission" date="2008-01" db="EMBL/GenBank/DDBJ databases">
        <title>Complete sequence of Shewanella halifaxensis HAW-EB4.</title>
        <authorList>
            <consortium name="US DOE Joint Genome Institute"/>
            <person name="Copeland A."/>
            <person name="Lucas S."/>
            <person name="Lapidus A."/>
            <person name="Glavina del Rio T."/>
            <person name="Dalin E."/>
            <person name="Tice H."/>
            <person name="Bruce D."/>
            <person name="Goodwin L."/>
            <person name="Pitluck S."/>
            <person name="Sims D."/>
            <person name="Brettin T."/>
            <person name="Detter J.C."/>
            <person name="Han C."/>
            <person name="Kuske C.R."/>
            <person name="Schmutz J."/>
            <person name="Larimer F."/>
            <person name="Land M."/>
            <person name="Hauser L."/>
            <person name="Kyrpides N."/>
            <person name="Kim E."/>
            <person name="Zhao J.-S."/>
            <person name="Richardson P."/>
        </authorList>
    </citation>
    <scope>NUCLEOTIDE SEQUENCE [LARGE SCALE GENOMIC DNA]</scope>
    <source>
        <strain evidence="1">HAW-EB4</strain>
    </source>
</reference>
<organism evidence="1 2">
    <name type="scientific">Shewanella halifaxensis (strain HAW-EB4)</name>
    <dbReference type="NCBI Taxonomy" id="458817"/>
    <lineage>
        <taxon>Bacteria</taxon>
        <taxon>Pseudomonadati</taxon>
        <taxon>Pseudomonadota</taxon>
        <taxon>Gammaproteobacteria</taxon>
        <taxon>Alteromonadales</taxon>
        <taxon>Shewanellaceae</taxon>
        <taxon>Shewanella</taxon>
    </lineage>
</organism>
<keyword evidence="2" id="KW-1185">Reference proteome</keyword>
<dbReference type="AlphaFoldDB" id="B0TV47"/>
<sequence>MNKLKPIICKGCGKKRVPFLGSKNRPTKFCKECKGGSFWTSAFGLWFLDAASRQSIDSMPFDNDDVMAIYQLWLRRRQAQGTRYVSEKAFDYGDDPFGADSEPVRVESGKWQSEYKYQLCHLDPVAGKGFQGRLTAKNLVIAPAINNQTLGNSQAVDHGFRVHTDKVPFKDNQAVKAWCTKTYNIAAIAQELKLKSKSTETPQSDLWLSQGSVAPSKLFVEEVNRLGGNWTANSVNDFSNAFDQFLQQGVQGSSYIEYHYGKTIDEDLSAEDF</sequence>
<dbReference type="OrthoDB" id="6402500at2"/>
<evidence type="ECO:0000313" key="1">
    <source>
        <dbReference type="EMBL" id="ABZ78314.1"/>
    </source>
</evidence>
<dbReference type="eggNOG" id="ENOG503423S">
    <property type="taxonomic scope" value="Bacteria"/>
</dbReference>
<dbReference type="Proteomes" id="UP000001317">
    <property type="component" value="Chromosome"/>
</dbReference>
<evidence type="ECO:0000313" key="2">
    <source>
        <dbReference type="Proteomes" id="UP000001317"/>
    </source>
</evidence>
<protein>
    <submittedName>
        <fullName evidence="1">Uncharacterized protein</fullName>
    </submittedName>
</protein>
<dbReference type="EMBL" id="CP000931">
    <property type="protein sequence ID" value="ABZ78314.1"/>
    <property type="molecule type" value="Genomic_DNA"/>
</dbReference>
<proteinExistence type="predicted"/>